<dbReference type="SUPFAM" id="SSF54285">
    <property type="entry name" value="MoaD/ThiS"/>
    <property type="match status" value="1"/>
</dbReference>
<sequence length="94" mass="10474">MKVSIAYAEPGRQAWLNIEVEEGTRVRDAIEESGIYAQFPHIDLASQRVGIFGKAVKLDAPLRAGDRVEIYRAIQCDPMSVPRRPGFELDSDDA</sequence>
<reference evidence="3 4" key="1">
    <citation type="submission" date="2021-02" db="EMBL/GenBank/DDBJ databases">
        <title>Niveibacterium changnyeongensis HC41.</title>
        <authorList>
            <person name="Kang M."/>
        </authorList>
    </citation>
    <scope>NUCLEOTIDE SEQUENCE [LARGE SCALE GENOMIC DNA]</scope>
    <source>
        <strain evidence="3 4">HC41</strain>
    </source>
</reference>
<evidence type="ECO:0000313" key="3">
    <source>
        <dbReference type="EMBL" id="QSI75209.1"/>
    </source>
</evidence>
<proteinExistence type="inferred from homology"/>
<dbReference type="HAMAP" id="MF_00460">
    <property type="entry name" value="UPF0125_RnfH"/>
    <property type="match status" value="1"/>
</dbReference>
<dbReference type="Gene3D" id="3.10.20.280">
    <property type="entry name" value="RnfH-like"/>
    <property type="match status" value="1"/>
</dbReference>
<dbReference type="PANTHER" id="PTHR37483">
    <property type="entry name" value="UPF0125 PROTEIN RATB"/>
    <property type="match status" value="1"/>
</dbReference>
<name>A0ABX7M1L7_9RHOO</name>
<dbReference type="NCBIfam" id="NF002490">
    <property type="entry name" value="PRK01777.1"/>
    <property type="match status" value="1"/>
</dbReference>
<keyword evidence="4" id="KW-1185">Reference proteome</keyword>
<organism evidence="3 4">
    <name type="scientific">Niveibacterium microcysteis</name>
    <dbReference type="NCBI Taxonomy" id="2811415"/>
    <lineage>
        <taxon>Bacteria</taxon>
        <taxon>Pseudomonadati</taxon>
        <taxon>Pseudomonadota</taxon>
        <taxon>Betaproteobacteria</taxon>
        <taxon>Rhodocyclales</taxon>
        <taxon>Rhodocyclaceae</taxon>
        <taxon>Niveibacterium</taxon>
    </lineage>
</organism>
<evidence type="ECO:0000313" key="4">
    <source>
        <dbReference type="Proteomes" id="UP000663570"/>
    </source>
</evidence>
<dbReference type="EMBL" id="CP071060">
    <property type="protein sequence ID" value="QSI75209.1"/>
    <property type="molecule type" value="Genomic_DNA"/>
</dbReference>
<dbReference type="PANTHER" id="PTHR37483:SF1">
    <property type="entry name" value="UPF0125 PROTEIN RATB"/>
    <property type="match status" value="1"/>
</dbReference>
<dbReference type="InterPro" id="IPR037021">
    <property type="entry name" value="RnfH_sf"/>
</dbReference>
<protein>
    <recommendedName>
        <fullName evidence="2">UPF0125 protein JY500_11800</fullName>
    </recommendedName>
</protein>
<gene>
    <name evidence="3" type="ORF">JY500_11800</name>
</gene>
<evidence type="ECO:0000256" key="1">
    <source>
        <dbReference type="ARBA" id="ARBA00010645"/>
    </source>
</evidence>
<accession>A0ABX7M1L7</accession>
<comment type="similarity">
    <text evidence="1 2">Belongs to the UPF0125 (RnfH) family.</text>
</comment>
<dbReference type="Proteomes" id="UP000663570">
    <property type="component" value="Chromosome"/>
</dbReference>
<evidence type="ECO:0000256" key="2">
    <source>
        <dbReference type="HAMAP-Rule" id="MF_00460"/>
    </source>
</evidence>
<dbReference type="Pfam" id="PF03658">
    <property type="entry name" value="Ub-RnfH"/>
    <property type="match status" value="1"/>
</dbReference>
<dbReference type="InterPro" id="IPR005346">
    <property type="entry name" value="RnfH"/>
</dbReference>
<dbReference type="RefSeq" id="WP_206252550.1">
    <property type="nucleotide sequence ID" value="NZ_CP071060.1"/>
</dbReference>
<dbReference type="InterPro" id="IPR016155">
    <property type="entry name" value="Mopterin_synth/thiamin_S_b"/>
</dbReference>